<evidence type="ECO:0000256" key="1">
    <source>
        <dbReference type="ARBA" id="ARBA00022490"/>
    </source>
</evidence>
<evidence type="ECO:0000256" key="5">
    <source>
        <dbReference type="ARBA" id="ARBA00023163"/>
    </source>
</evidence>
<comment type="activity regulation">
    <text evidence="6">Negatively regulated by the anti-sigma-I factor RsgI.</text>
</comment>
<evidence type="ECO:0000256" key="4">
    <source>
        <dbReference type="ARBA" id="ARBA00023125"/>
    </source>
</evidence>
<keyword evidence="3 6" id="KW-0731">Sigma factor</keyword>
<feature type="DNA-binding region" description="H-T-H motif" evidence="6">
    <location>
        <begin position="202"/>
        <end position="221"/>
    </location>
</feature>
<dbReference type="NCBIfam" id="TIGR02895">
    <property type="entry name" value="spore_sigI"/>
    <property type="match status" value="1"/>
</dbReference>
<keyword evidence="6" id="KW-0346">Stress response</keyword>
<proteinExistence type="inferred from homology"/>
<dbReference type="eggNOG" id="COG1191">
    <property type="taxonomic scope" value="Bacteria"/>
</dbReference>
<dbReference type="STRING" id="398512.Bccel_0630"/>
<evidence type="ECO:0000313" key="7">
    <source>
        <dbReference type="EMBL" id="KNY25370.1"/>
    </source>
</evidence>
<dbReference type="AlphaFoldDB" id="A0A0L6JI30"/>
<keyword evidence="8" id="KW-1185">Reference proteome</keyword>
<dbReference type="NCBIfam" id="NF006173">
    <property type="entry name" value="PRK08311.2-1"/>
    <property type="match status" value="1"/>
</dbReference>
<sequence>MLNLKFFKKQRQENDPLRDIIVKIRNGDQTLKDKLISDYRPFILQSISKVTGKYIDPVNSEEFSIGLMAFDEAINCYDESQNRNFLNFSDQVIRRRVIDFLRKSSKSQVEYPFTYFENEENNNFEEKYLKVEYGTSTDNVEMEEEIISFKRDLMRFNITLSSLASCAPKHKDSKQLCIKLARIVADNQALYDRFMRTGNIPITELTKITNVYHGTVERNRKFIIAMILILKSNLNILQGYIRDVEGGGRYE</sequence>
<comment type="caution">
    <text evidence="7">The sequence shown here is derived from an EMBL/GenBank/DDBJ whole genome shotgun (WGS) entry which is preliminary data.</text>
</comment>
<feature type="short sequence motif" description="Polymerase core binding" evidence="6">
    <location>
        <begin position="61"/>
        <end position="74"/>
    </location>
</feature>
<dbReference type="GO" id="GO:0006352">
    <property type="term" value="P:DNA-templated transcription initiation"/>
    <property type="evidence" value="ECO:0007669"/>
    <property type="project" value="UniProtKB-UniRule"/>
</dbReference>
<keyword evidence="1 6" id="KW-0963">Cytoplasm</keyword>
<comment type="subunit">
    <text evidence="6">Interacts with RsgI.</text>
</comment>
<dbReference type="Proteomes" id="UP000036923">
    <property type="component" value="Unassembled WGS sequence"/>
</dbReference>
<comment type="subcellular location">
    <subcellularLocation>
        <location evidence="6">Cytoplasm</location>
    </subcellularLocation>
</comment>
<dbReference type="GO" id="GO:0003677">
    <property type="term" value="F:DNA binding"/>
    <property type="evidence" value="ECO:0007669"/>
    <property type="project" value="UniProtKB-UniRule"/>
</dbReference>
<dbReference type="InterPro" id="IPR014244">
    <property type="entry name" value="RNA_pol_sigma-I"/>
</dbReference>
<dbReference type="HAMAP" id="MF_02064">
    <property type="entry name" value="Sigma70_SigI"/>
    <property type="match status" value="1"/>
</dbReference>
<accession>A0A0L6JI30</accession>
<comment type="similarity">
    <text evidence="6">Belongs to the sigma-70 factor family. SigI subfamily.</text>
</comment>
<keyword evidence="5 6" id="KW-0804">Transcription</keyword>
<evidence type="ECO:0000313" key="8">
    <source>
        <dbReference type="Proteomes" id="UP000036923"/>
    </source>
</evidence>
<protein>
    <recommendedName>
        <fullName evidence="6">RNA polymerase sigma factor SigI</fullName>
    </recommendedName>
</protein>
<name>A0A0L6JI30_9FIRM</name>
<evidence type="ECO:0000256" key="2">
    <source>
        <dbReference type="ARBA" id="ARBA00023015"/>
    </source>
</evidence>
<keyword evidence="2 6" id="KW-0805">Transcription regulation</keyword>
<dbReference type="GO" id="GO:0016987">
    <property type="term" value="F:sigma factor activity"/>
    <property type="evidence" value="ECO:0007669"/>
    <property type="project" value="UniProtKB-UniRule"/>
</dbReference>
<dbReference type="GO" id="GO:0005737">
    <property type="term" value="C:cytoplasm"/>
    <property type="evidence" value="ECO:0007669"/>
    <property type="project" value="UniProtKB-SubCell"/>
</dbReference>
<dbReference type="PIRSF" id="PIRSF038953">
    <property type="entry name" value="SigI"/>
    <property type="match status" value="1"/>
</dbReference>
<gene>
    <name evidence="6" type="primary">sigI</name>
    <name evidence="7" type="ORF">Bccel_0630</name>
</gene>
<dbReference type="EMBL" id="LGTC01000001">
    <property type="protein sequence ID" value="KNY25370.1"/>
    <property type="molecule type" value="Genomic_DNA"/>
</dbReference>
<dbReference type="SUPFAM" id="SSF88946">
    <property type="entry name" value="Sigma2 domain of RNA polymerase sigma factors"/>
    <property type="match status" value="1"/>
</dbReference>
<keyword evidence="4 6" id="KW-0238">DNA-binding</keyword>
<dbReference type="Gene3D" id="1.10.1740.10">
    <property type="match status" value="1"/>
</dbReference>
<evidence type="ECO:0000256" key="6">
    <source>
        <dbReference type="HAMAP-Rule" id="MF_02064"/>
    </source>
</evidence>
<organism evidence="7 8">
    <name type="scientific">Pseudobacteroides cellulosolvens ATCC 35603 = DSM 2933</name>
    <dbReference type="NCBI Taxonomy" id="398512"/>
    <lineage>
        <taxon>Bacteria</taxon>
        <taxon>Bacillati</taxon>
        <taxon>Bacillota</taxon>
        <taxon>Clostridia</taxon>
        <taxon>Eubacteriales</taxon>
        <taxon>Oscillospiraceae</taxon>
        <taxon>Pseudobacteroides</taxon>
    </lineage>
</organism>
<reference evidence="8" key="1">
    <citation type="submission" date="2015-07" db="EMBL/GenBank/DDBJ databases">
        <title>Near-Complete Genome Sequence of the Cellulolytic Bacterium Bacteroides (Pseudobacteroides) cellulosolvens ATCC 35603.</title>
        <authorList>
            <person name="Dassa B."/>
            <person name="Utturkar S.M."/>
            <person name="Klingeman D.M."/>
            <person name="Hurt R.A."/>
            <person name="Keller M."/>
            <person name="Xu J."/>
            <person name="Reddy Y.H.K."/>
            <person name="Borovok I."/>
            <person name="Grinberg I.R."/>
            <person name="Lamed R."/>
            <person name="Zhivin O."/>
            <person name="Bayer E.A."/>
            <person name="Brown S.D."/>
        </authorList>
    </citation>
    <scope>NUCLEOTIDE SEQUENCE [LARGE SCALE GENOMIC DNA]</scope>
    <source>
        <strain evidence="8">DSM 2933</strain>
    </source>
</reference>
<dbReference type="RefSeq" id="WP_242853150.1">
    <property type="nucleotide sequence ID" value="NZ_JQKC01000024.1"/>
</dbReference>
<comment type="function">
    <text evidence="6">Sigma factors are initiation factors that promote the attachment of RNA polymerase to specific initiation sites and are then released.</text>
</comment>
<dbReference type="InterPro" id="IPR013325">
    <property type="entry name" value="RNA_pol_sigma_r2"/>
</dbReference>
<evidence type="ECO:0000256" key="3">
    <source>
        <dbReference type="ARBA" id="ARBA00023082"/>
    </source>
</evidence>